<gene>
    <name evidence="8" type="ORF">BV97_05567</name>
</gene>
<keyword evidence="2 4" id="KW-0472">Membrane</keyword>
<protein>
    <submittedName>
        <fullName evidence="8">TonB-dependent outer membrane transport protein</fullName>
    </submittedName>
</protein>
<keyword evidence="5" id="KW-0732">Signal</keyword>
<dbReference type="GO" id="GO:0009279">
    <property type="term" value="C:cell outer membrane"/>
    <property type="evidence" value="ECO:0007669"/>
    <property type="project" value="UniProtKB-SubCell"/>
</dbReference>
<dbReference type="InterPro" id="IPR012910">
    <property type="entry name" value="Plug_dom"/>
</dbReference>
<dbReference type="InterPro" id="IPR000531">
    <property type="entry name" value="Beta-barrel_TonB"/>
</dbReference>
<dbReference type="InterPro" id="IPR036942">
    <property type="entry name" value="Beta-barrel_TonB_sf"/>
</dbReference>
<evidence type="ECO:0000313" key="8">
    <source>
        <dbReference type="EMBL" id="EZP69590.1"/>
    </source>
</evidence>
<reference evidence="8 9" key="1">
    <citation type="submission" date="2014-03" db="EMBL/GenBank/DDBJ databases">
        <title>Whole genome sequence of Novosphingobium resinovorum KF1.</title>
        <authorList>
            <person name="Gan H.M."/>
            <person name="Gan H.Y."/>
            <person name="Chew T.H."/>
            <person name="Savka M.A."/>
        </authorList>
    </citation>
    <scope>NUCLEOTIDE SEQUENCE [LARGE SCALE GENOMIC DNA]</scope>
    <source>
        <strain evidence="8 9">KF1</strain>
    </source>
</reference>
<dbReference type="Gene3D" id="2.40.170.20">
    <property type="entry name" value="TonB-dependent receptor, beta-barrel domain"/>
    <property type="match status" value="1"/>
</dbReference>
<dbReference type="eggNOG" id="COG4206">
    <property type="taxonomic scope" value="Bacteria"/>
</dbReference>
<comment type="similarity">
    <text evidence="4">Belongs to the TonB-dependent receptor family.</text>
</comment>
<dbReference type="InterPro" id="IPR037066">
    <property type="entry name" value="Plug_dom_sf"/>
</dbReference>
<dbReference type="PANTHER" id="PTHR40980:SF4">
    <property type="entry name" value="TONB-DEPENDENT RECEPTOR-LIKE BETA-BARREL DOMAIN-CONTAINING PROTEIN"/>
    <property type="match status" value="1"/>
</dbReference>
<proteinExistence type="inferred from homology"/>
<evidence type="ECO:0000256" key="5">
    <source>
        <dbReference type="SAM" id="SignalP"/>
    </source>
</evidence>
<dbReference type="EMBL" id="JFYZ01000076">
    <property type="protein sequence ID" value="EZP69590.1"/>
    <property type="molecule type" value="Genomic_DNA"/>
</dbReference>
<evidence type="ECO:0000313" key="9">
    <source>
        <dbReference type="Proteomes" id="UP000024329"/>
    </source>
</evidence>
<dbReference type="AlphaFoldDB" id="A0A031JA64"/>
<dbReference type="SUPFAM" id="SSF56935">
    <property type="entry name" value="Porins"/>
    <property type="match status" value="1"/>
</dbReference>
<name>A0A031JA64_9SPHN</name>
<evidence type="ECO:0000256" key="3">
    <source>
        <dbReference type="ARBA" id="ARBA00023237"/>
    </source>
</evidence>
<comment type="caution">
    <text evidence="8">The sequence shown here is derived from an EMBL/GenBank/DDBJ whole genome shotgun (WGS) entry which is preliminary data.</text>
</comment>
<evidence type="ECO:0000259" key="6">
    <source>
        <dbReference type="Pfam" id="PF00593"/>
    </source>
</evidence>
<feature type="signal peptide" evidence="5">
    <location>
        <begin position="1"/>
        <end position="21"/>
    </location>
</feature>
<dbReference type="Pfam" id="PF07715">
    <property type="entry name" value="Plug"/>
    <property type="match status" value="1"/>
</dbReference>
<feature type="chain" id="PRO_5001556539" evidence="5">
    <location>
        <begin position="22"/>
        <end position="846"/>
    </location>
</feature>
<evidence type="ECO:0000256" key="2">
    <source>
        <dbReference type="ARBA" id="ARBA00023136"/>
    </source>
</evidence>
<dbReference type="NCBIfam" id="TIGR01782">
    <property type="entry name" value="TonB-Xanth-Caul"/>
    <property type="match status" value="1"/>
</dbReference>
<organism evidence="8 9">
    <name type="scientific">Novosphingobium resinovorum</name>
    <dbReference type="NCBI Taxonomy" id="158500"/>
    <lineage>
        <taxon>Bacteria</taxon>
        <taxon>Pseudomonadati</taxon>
        <taxon>Pseudomonadota</taxon>
        <taxon>Alphaproteobacteria</taxon>
        <taxon>Sphingomonadales</taxon>
        <taxon>Sphingomonadaceae</taxon>
        <taxon>Novosphingobium</taxon>
    </lineage>
</organism>
<dbReference type="InterPro" id="IPR010104">
    <property type="entry name" value="TonB_rcpt_bac"/>
</dbReference>
<dbReference type="eggNOG" id="COG1629">
    <property type="taxonomic scope" value="Bacteria"/>
</dbReference>
<comment type="subcellular location">
    <subcellularLocation>
        <location evidence="1 4">Cell outer membrane</location>
    </subcellularLocation>
</comment>
<keyword evidence="3" id="KW-0998">Cell outer membrane</keyword>
<dbReference type="Gene3D" id="2.170.130.10">
    <property type="entry name" value="TonB-dependent receptor, plug domain"/>
    <property type="match status" value="1"/>
</dbReference>
<evidence type="ECO:0000256" key="4">
    <source>
        <dbReference type="RuleBase" id="RU003357"/>
    </source>
</evidence>
<dbReference type="Proteomes" id="UP000024329">
    <property type="component" value="Unassembled WGS sequence"/>
</dbReference>
<accession>A0A031JA64</accession>
<dbReference type="Pfam" id="PF00593">
    <property type="entry name" value="TonB_dep_Rec_b-barrel"/>
    <property type="match status" value="1"/>
</dbReference>
<dbReference type="PATRIC" id="fig|158500.4.peg.5645"/>
<feature type="domain" description="TonB-dependent receptor-like beta-barrel" evidence="6">
    <location>
        <begin position="469"/>
        <end position="813"/>
    </location>
</feature>
<dbReference type="PANTHER" id="PTHR40980">
    <property type="entry name" value="PLUG DOMAIN-CONTAINING PROTEIN"/>
    <property type="match status" value="1"/>
</dbReference>
<feature type="domain" description="TonB-dependent receptor plug" evidence="7">
    <location>
        <begin position="51"/>
        <end position="150"/>
    </location>
</feature>
<sequence length="846" mass="91959">MSAKNLIPAAVAACIMPIVFAAPARAEDNDDGSTIVVSEARQAKTARDVQKAAPNLVAIQSAEAIARYPDVNAAEALSRMPGVALSIDTGEGRFVNIRGLDGNLNGANFGGVVLLNTQPGGTYFNAAGRAVEFDTIPIGAIDQIIVTKSGLPDHDAEGIGGQVNLVPRTAIGTKKPFAEITLGSGIETDRNTGLYRDEIVVGAPFGGTNADGDAPFSFVLSQYLYNDKRSFDDLEAAYVDDTSVAPDKAYSALEMRRYAYDRRRFGYSGELDFTPDSQQRFYVRASLAGYNEHAFRNRLETDFNGVQSIDPKNPNGFVAQQTNGVKTLRDYDETHKNLVIQGGGDNHIGVAHLEYFAAYSRATYDKHYDYNSTYENPNDYTSTYDNITNPDYPAFAITSGNGFYAPSNYALSKISNAVEHDRDEEYSYAASVAVPVGLAAGDELKVGGKLRYRHKVALPYSGTLTPGSTYLLSDNASLNTVDDFYGNGYSIGPSIGNTALRNLYGSTAMALDEGNYFDDHEDVSAAFAQYRGTFGPLGVLAGLRWEHTKASYSGIGDYVSAGSVVHGQITTNRSYDNVFPTLLLRYQPTDRAVLRATYSTAIARPGFYQTQQSTGIDVGNSVVSTGNPDLKPITSNNFDVSAEYYLPGHGIISLGAFDKELRNYIVTFASRQTGYPGLSQSQIFLVQSYANVSHARVRGIEGQFVDHFTRLPGLLGGLGIDGNFTYANSKVALRPGETVAMPGTFGWTWNAAVFYERGPVKLRLASQFESHVLFGIGSTRATDVFQDSRTTLDANASYDVTQNLQFYANAKNLTNAPLRFYEGTPNRPIQREFYDLTLELGAKLHF</sequence>
<evidence type="ECO:0000259" key="7">
    <source>
        <dbReference type="Pfam" id="PF07715"/>
    </source>
</evidence>
<evidence type="ECO:0000256" key="1">
    <source>
        <dbReference type="ARBA" id="ARBA00004442"/>
    </source>
</evidence>
<keyword evidence="4" id="KW-0798">TonB box</keyword>